<dbReference type="RefSeq" id="WP_200821527.1">
    <property type="nucleotide sequence ID" value="NZ_FNVA01000003.1"/>
</dbReference>
<dbReference type="GO" id="GO:0005829">
    <property type="term" value="C:cytosol"/>
    <property type="evidence" value="ECO:0007669"/>
    <property type="project" value="TreeGrafter"/>
</dbReference>
<dbReference type="InterPro" id="IPR036452">
    <property type="entry name" value="Ribo_hydro-like"/>
</dbReference>
<feature type="domain" description="Inosine/uridine-preferring nucleoside hydrolase" evidence="3">
    <location>
        <begin position="5"/>
        <end position="309"/>
    </location>
</feature>
<dbReference type="Pfam" id="PF01156">
    <property type="entry name" value="IU_nuc_hydro"/>
    <property type="match status" value="1"/>
</dbReference>
<dbReference type="Proteomes" id="UP000236728">
    <property type="component" value="Unassembled WGS sequence"/>
</dbReference>
<dbReference type="EMBL" id="FNVA01000003">
    <property type="protein sequence ID" value="SEG20082.1"/>
    <property type="molecule type" value="Genomic_DNA"/>
</dbReference>
<dbReference type="PANTHER" id="PTHR12304">
    <property type="entry name" value="INOSINE-URIDINE PREFERRING NUCLEOSIDE HYDROLASE"/>
    <property type="match status" value="1"/>
</dbReference>
<dbReference type="InterPro" id="IPR015910">
    <property type="entry name" value="I/U_nuclsd_hydro_CS"/>
</dbReference>
<protein>
    <submittedName>
        <fullName evidence="4">Purine nucleosidase</fullName>
    </submittedName>
</protein>
<sequence length="321" mass="34738">MARTLLIDTDTASDDAVALMMALRSPQVEVAAITVVAGNVPVEQAVSNALYTAELCGSDVPVFAGCDEPLKRELESATWFHGQDGLGDHGFRPTRRTAEHGHAVHALSSCALANPGLEVITLGPLTNLATALLRDPSIAKNISRCVVMGGAPCCEGNVTPAAEFNIWVDPEAARIVMLSGIPIELVGWQLSRYDAALNVDDIEKVLALDTPLARFAIECNSRAREAYLEQTGEHGISLPDPIAMAVLLDPSLALEVSEHDVEIECESVLTRGMTVVDRLNVTRDERNASRWGEVHDHGRPAKIVWKLDVPGWKRLLMESLR</sequence>
<dbReference type="PANTHER" id="PTHR12304:SF4">
    <property type="entry name" value="URIDINE NUCLEOSIDASE"/>
    <property type="match status" value="1"/>
</dbReference>
<organism evidence="4 5">
    <name type="scientific">Bryocella elongata</name>
    <dbReference type="NCBI Taxonomy" id="863522"/>
    <lineage>
        <taxon>Bacteria</taxon>
        <taxon>Pseudomonadati</taxon>
        <taxon>Acidobacteriota</taxon>
        <taxon>Terriglobia</taxon>
        <taxon>Terriglobales</taxon>
        <taxon>Acidobacteriaceae</taxon>
        <taxon>Bryocella</taxon>
    </lineage>
</organism>
<dbReference type="InterPro" id="IPR023186">
    <property type="entry name" value="IUNH"/>
</dbReference>
<dbReference type="GO" id="GO:0006152">
    <property type="term" value="P:purine nucleoside catabolic process"/>
    <property type="evidence" value="ECO:0007669"/>
    <property type="project" value="TreeGrafter"/>
</dbReference>
<dbReference type="Gene3D" id="3.90.245.10">
    <property type="entry name" value="Ribonucleoside hydrolase-like"/>
    <property type="match status" value="1"/>
</dbReference>
<keyword evidence="1" id="KW-0378">Hydrolase</keyword>
<evidence type="ECO:0000313" key="5">
    <source>
        <dbReference type="Proteomes" id="UP000236728"/>
    </source>
</evidence>
<dbReference type="SUPFAM" id="SSF53590">
    <property type="entry name" value="Nucleoside hydrolase"/>
    <property type="match status" value="1"/>
</dbReference>
<name>A0A1H5Y8C6_9BACT</name>
<proteinExistence type="predicted"/>
<dbReference type="GO" id="GO:0008477">
    <property type="term" value="F:purine nucleosidase activity"/>
    <property type="evidence" value="ECO:0007669"/>
    <property type="project" value="TreeGrafter"/>
</dbReference>
<dbReference type="PROSITE" id="PS01247">
    <property type="entry name" value="IUNH"/>
    <property type="match status" value="1"/>
</dbReference>
<keyword evidence="2" id="KW-0326">Glycosidase</keyword>
<reference evidence="4 5" key="1">
    <citation type="submission" date="2016-10" db="EMBL/GenBank/DDBJ databases">
        <authorList>
            <person name="de Groot N.N."/>
        </authorList>
    </citation>
    <scope>NUCLEOTIDE SEQUENCE [LARGE SCALE GENOMIC DNA]</scope>
    <source>
        <strain evidence="4 5">DSM 22489</strain>
    </source>
</reference>
<dbReference type="InterPro" id="IPR001910">
    <property type="entry name" value="Inosine/uridine_hydrolase_dom"/>
</dbReference>
<evidence type="ECO:0000313" key="4">
    <source>
        <dbReference type="EMBL" id="SEG20082.1"/>
    </source>
</evidence>
<dbReference type="CDD" id="cd02649">
    <property type="entry name" value="nuc_hydro_CeIAG"/>
    <property type="match status" value="1"/>
</dbReference>
<evidence type="ECO:0000256" key="2">
    <source>
        <dbReference type="ARBA" id="ARBA00023295"/>
    </source>
</evidence>
<evidence type="ECO:0000256" key="1">
    <source>
        <dbReference type="ARBA" id="ARBA00022801"/>
    </source>
</evidence>
<accession>A0A1H5Y8C6</accession>
<dbReference type="AlphaFoldDB" id="A0A1H5Y8C6"/>
<keyword evidence="5" id="KW-1185">Reference proteome</keyword>
<gene>
    <name evidence="4" type="ORF">SAMN05421819_2167</name>
</gene>
<evidence type="ECO:0000259" key="3">
    <source>
        <dbReference type="Pfam" id="PF01156"/>
    </source>
</evidence>
<dbReference type="GO" id="GO:0045437">
    <property type="term" value="F:uridine nucleosidase activity"/>
    <property type="evidence" value="ECO:0007669"/>
    <property type="project" value="UniProtKB-ARBA"/>
</dbReference>